<gene>
    <name evidence="3" type="ORF">ACFPJ5_00555</name>
</gene>
<keyword evidence="4" id="KW-1185">Reference proteome</keyword>
<dbReference type="Proteomes" id="UP001596201">
    <property type="component" value="Unassembled WGS sequence"/>
</dbReference>
<dbReference type="RefSeq" id="WP_227229294.1">
    <property type="nucleotide sequence ID" value="NZ_JAJCVJ010000001.1"/>
</dbReference>
<organism evidence="3 4">
    <name type="scientific">Salinirubrum litoreum</name>
    <dbReference type="NCBI Taxonomy" id="1126234"/>
    <lineage>
        <taxon>Archaea</taxon>
        <taxon>Methanobacteriati</taxon>
        <taxon>Methanobacteriota</taxon>
        <taxon>Stenosarchaea group</taxon>
        <taxon>Halobacteria</taxon>
        <taxon>Halobacteriales</taxon>
        <taxon>Haloferacaceae</taxon>
        <taxon>Salinirubrum</taxon>
    </lineage>
</organism>
<keyword evidence="2" id="KW-1133">Transmembrane helix</keyword>
<feature type="region of interest" description="Disordered" evidence="1">
    <location>
        <begin position="106"/>
        <end position="132"/>
    </location>
</feature>
<evidence type="ECO:0000313" key="4">
    <source>
        <dbReference type="Proteomes" id="UP001596201"/>
    </source>
</evidence>
<protein>
    <recommendedName>
        <fullName evidence="5">Integral membrane protein</fullName>
    </recommendedName>
</protein>
<feature type="transmembrane region" description="Helical" evidence="2">
    <location>
        <begin position="38"/>
        <end position="59"/>
    </location>
</feature>
<evidence type="ECO:0008006" key="5">
    <source>
        <dbReference type="Google" id="ProtNLM"/>
    </source>
</evidence>
<sequence>MFVRSRVADRPLLAFALVTLAWSWTAWLAESLVAEPTPILAVLVGAWGPTVAGVVVTAGEGGRPAVRDLLGRLVRWRVAPRYYLLAVAVRRRVTARGSTVACVGSRGPGGPLPGVSRSHTAAAKERLNASTG</sequence>
<keyword evidence="2" id="KW-0472">Membrane</keyword>
<feature type="compositionally biased region" description="Basic and acidic residues" evidence="1">
    <location>
        <begin position="122"/>
        <end position="132"/>
    </location>
</feature>
<comment type="caution">
    <text evidence="3">The sequence shown here is derived from an EMBL/GenBank/DDBJ whole genome shotgun (WGS) entry which is preliminary data.</text>
</comment>
<name>A0ABD5R6B7_9EURY</name>
<keyword evidence="2" id="KW-0812">Transmembrane</keyword>
<evidence type="ECO:0000256" key="1">
    <source>
        <dbReference type="SAM" id="MobiDB-lite"/>
    </source>
</evidence>
<dbReference type="EMBL" id="JBHSKX010000001">
    <property type="protein sequence ID" value="MFC5365411.1"/>
    <property type="molecule type" value="Genomic_DNA"/>
</dbReference>
<dbReference type="AlphaFoldDB" id="A0ABD5R6B7"/>
<evidence type="ECO:0000313" key="3">
    <source>
        <dbReference type="EMBL" id="MFC5365411.1"/>
    </source>
</evidence>
<accession>A0ABD5R6B7</accession>
<evidence type="ECO:0000256" key="2">
    <source>
        <dbReference type="SAM" id="Phobius"/>
    </source>
</evidence>
<proteinExistence type="predicted"/>
<reference evidence="3 4" key="1">
    <citation type="journal article" date="2019" name="Int. J. Syst. Evol. Microbiol.">
        <title>The Global Catalogue of Microorganisms (GCM) 10K type strain sequencing project: providing services to taxonomists for standard genome sequencing and annotation.</title>
        <authorList>
            <consortium name="The Broad Institute Genomics Platform"/>
            <consortium name="The Broad Institute Genome Sequencing Center for Infectious Disease"/>
            <person name="Wu L."/>
            <person name="Ma J."/>
        </authorList>
    </citation>
    <scope>NUCLEOTIDE SEQUENCE [LARGE SCALE GENOMIC DNA]</scope>
    <source>
        <strain evidence="3 4">CGMCC 1.12237</strain>
    </source>
</reference>